<accession>A0A7R9C3U1</accession>
<dbReference type="AlphaFoldDB" id="A0A7R9C3U1"/>
<feature type="non-terminal residue" evidence="1">
    <location>
        <position position="125"/>
    </location>
</feature>
<dbReference type="EMBL" id="OA905132">
    <property type="protein sequence ID" value="CAD7285800.1"/>
    <property type="molecule type" value="Genomic_DNA"/>
</dbReference>
<evidence type="ECO:0000313" key="1">
    <source>
        <dbReference type="EMBL" id="CAD7285800.1"/>
    </source>
</evidence>
<proteinExistence type="predicted"/>
<organism evidence="1">
    <name type="scientific">Notodromas monacha</name>
    <dbReference type="NCBI Taxonomy" id="399045"/>
    <lineage>
        <taxon>Eukaryota</taxon>
        <taxon>Metazoa</taxon>
        <taxon>Ecdysozoa</taxon>
        <taxon>Arthropoda</taxon>
        <taxon>Crustacea</taxon>
        <taxon>Oligostraca</taxon>
        <taxon>Ostracoda</taxon>
        <taxon>Podocopa</taxon>
        <taxon>Podocopida</taxon>
        <taxon>Cypridocopina</taxon>
        <taxon>Cypridoidea</taxon>
        <taxon>Cyprididae</taxon>
        <taxon>Notodromas</taxon>
    </lineage>
</organism>
<reference evidence="1" key="1">
    <citation type="submission" date="2020-11" db="EMBL/GenBank/DDBJ databases">
        <authorList>
            <person name="Tran Van P."/>
        </authorList>
    </citation>
    <scope>NUCLEOTIDE SEQUENCE</scope>
</reference>
<feature type="non-terminal residue" evidence="1">
    <location>
        <position position="1"/>
    </location>
</feature>
<dbReference type="Proteomes" id="UP000678499">
    <property type="component" value="Unassembled WGS sequence"/>
</dbReference>
<gene>
    <name evidence="1" type="ORF">NMOB1V02_LOCUS13402</name>
</gene>
<keyword evidence="2" id="KW-1185">Reference proteome</keyword>
<protein>
    <submittedName>
        <fullName evidence="1">Uncharacterized protein</fullName>
    </submittedName>
</protein>
<name>A0A7R9C3U1_9CRUS</name>
<sequence>IKDPSGPAGNHFSILLLNPLNADVSVSVKNASFRVTPPPEGKALEVVVEFLLSADPMAIAKISVYDEEAVKKPSSANPVVRFVSFLEGNLHEKIFLRDENNKDELTLTLDLGDYKTMIGNYAEVK</sequence>
<evidence type="ECO:0000313" key="2">
    <source>
        <dbReference type="Proteomes" id="UP000678499"/>
    </source>
</evidence>
<dbReference type="EMBL" id="CAJPEX010023095">
    <property type="protein sequence ID" value="CAG0925952.1"/>
    <property type="molecule type" value="Genomic_DNA"/>
</dbReference>